<name>W1NFC0_AMBTC</name>
<evidence type="ECO:0000313" key="3">
    <source>
        <dbReference type="EMBL" id="ERM93904.1"/>
    </source>
</evidence>
<dbReference type="Gramene" id="ERM93904">
    <property type="protein sequence ID" value="ERM93904"/>
    <property type="gene ID" value="AMTR_s00137p00039300"/>
</dbReference>
<feature type="region of interest" description="Disordered" evidence="1">
    <location>
        <begin position="423"/>
        <end position="479"/>
    </location>
</feature>
<feature type="region of interest" description="Disordered" evidence="1">
    <location>
        <begin position="152"/>
        <end position="171"/>
    </location>
</feature>
<dbReference type="Pfam" id="PF09133">
    <property type="entry name" value="SANTA"/>
    <property type="match status" value="1"/>
</dbReference>
<gene>
    <name evidence="3" type="ORF">AMTR_s00137p00039300</name>
</gene>
<dbReference type="OrthoDB" id="118550at2759"/>
<dbReference type="InterPro" id="IPR015216">
    <property type="entry name" value="SANTA"/>
</dbReference>
<accession>W1NFC0</accession>
<dbReference type="EMBL" id="KI397541">
    <property type="protein sequence ID" value="ERM93904.1"/>
    <property type="molecule type" value="Genomic_DNA"/>
</dbReference>
<proteinExistence type="predicted"/>
<evidence type="ECO:0000256" key="1">
    <source>
        <dbReference type="SAM" id="MobiDB-lite"/>
    </source>
</evidence>
<reference evidence="4" key="1">
    <citation type="journal article" date="2013" name="Science">
        <title>The Amborella genome and the evolution of flowering plants.</title>
        <authorList>
            <consortium name="Amborella Genome Project"/>
        </authorList>
    </citation>
    <scope>NUCLEOTIDE SEQUENCE [LARGE SCALE GENOMIC DNA]</scope>
</reference>
<dbReference type="PANTHER" id="PTHR35311">
    <property type="entry name" value="KINETOCHORE-ASSOCIATED PROTEIN KNL-2 HOMOLOG"/>
    <property type="match status" value="1"/>
</dbReference>
<feature type="compositionally biased region" description="Basic and acidic residues" evidence="1">
    <location>
        <begin position="152"/>
        <end position="166"/>
    </location>
</feature>
<feature type="compositionally biased region" description="Basic and acidic residues" evidence="1">
    <location>
        <begin position="450"/>
        <end position="467"/>
    </location>
</feature>
<dbReference type="PANTHER" id="PTHR35311:SF1">
    <property type="entry name" value="PROTEIN EMBRYO DEFECTIVE 1674"/>
    <property type="match status" value="1"/>
</dbReference>
<dbReference type="HOGENOM" id="CLU_042973_0_0_1"/>
<evidence type="ECO:0000259" key="2">
    <source>
        <dbReference type="Pfam" id="PF09133"/>
    </source>
</evidence>
<dbReference type="eggNOG" id="ENOG502S4QI">
    <property type="taxonomic scope" value="Eukaryota"/>
</dbReference>
<protein>
    <recommendedName>
        <fullName evidence="2">SANTA domain-containing protein</fullName>
    </recommendedName>
</protein>
<feature type="domain" description="SANTA" evidence="2">
    <location>
        <begin position="17"/>
        <end position="102"/>
    </location>
</feature>
<dbReference type="AlphaFoldDB" id="W1NFC0"/>
<dbReference type="OMA" id="CESERQT"/>
<dbReference type="Proteomes" id="UP000017836">
    <property type="component" value="Unassembled WGS sequence"/>
</dbReference>
<dbReference type="STRING" id="13333.W1NFC0"/>
<evidence type="ECO:0000313" key="4">
    <source>
        <dbReference type="Proteomes" id="UP000017836"/>
    </source>
</evidence>
<keyword evidence="4" id="KW-1185">Reference proteome</keyword>
<sequence>MGLTALSSPKFFEKKPVVLKNWYLMKVPSETSGKRLAVGGFHSKTHFHSCPIEERISAFRLRTSDGAILLLEGCIDEQWTLENGFPFEISGLFRIGFPYTWKILVSQFLSEDSSGFSIREVETNNGSSTFLPITHLFGRNLFPSETERFHKQNEEERKACESERQTTKSKSSSVARIQQYEVCLGQANVNVNDSSSSKVRFGSINEETISKGIDNEQPKCAKGFGSLYSNSKVDVVITPEGVKYHGTKLSDWDVPSPSGVSLKVLESNKKASQVAGSKVRRKRTAAILDPELNCSVNLVKKSRTSSSKELKALQTPLSREFKTLYSPSKELKALRIPVSKEFKTLHFPSKESKALRIPVSKELNVLQTPSKGLTALQTPSKESKLSISRSGRIIVRPLAYWCNERIVYGKDGSITSILDGDKYDEQCTRGSKSAPPKRRHTRNQNSSKSKQGERPSERKLTRNEKPSKPKGSPMKLRRR</sequence>
<dbReference type="InterPro" id="IPR053090">
    <property type="entry name" value="Centromere_KNL-2_homolog"/>
</dbReference>
<organism evidence="3 4">
    <name type="scientific">Amborella trichopoda</name>
    <dbReference type="NCBI Taxonomy" id="13333"/>
    <lineage>
        <taxon>Eukaryota</taxon>
        <taxon>Viridiplantae</taxon>
        <taxon>Streptophyta</taxon>
        <taxon>Embryophyta</taxon>
        <taxon>Tracheophyta</taxon>
        <taxon>Spermatophyta</taxon>
        <taxon>Magnoliopsida</taxon>
        <taxon>Amborellales</taxon>
        <taxon>Amborellaceae</taxon>
        <taxon>Amborella</taxon>
    </lineage>
</organism>